<dbReference type="InterPro" id="IPR003593">
    <property type="entry name" value="AAA+_ATPase"/>
</dbReference>
<feature type="domain" description="ABC transporter" evidence="5">
    <location>
        <begin position="3"/>
        <end position="242"/>
    </location>
</feature>
<reference evidence="6 7" key="1">
    <citation type="submission" date="2017-05" db="EMBL/GenBank/DDBJ databases">
        <title>Vagococcus spp. assemblies.</title>
        <authorList>
            <person name="Gulvik C.A."/>
        </authorList>
    </citation>
    <scope>NUCLEOTIDE SEQUENCE [LARGE SCALE GENOMIC DNA]</scope>
    <source>
        <strain evidence="6 7">SS1994</strain>
    </source>
</reference>
<dbReference type="EMBL" id="NGJT01000001">
    <property type="protein sequence ID" value="RST96284.1"/>
    <property type="molecule type" value="Genomic_DNA"/>
</dbReference>
<dbReference type="InterPro" id="IPR003439">
    <property type="entry name" value="ABC_transporter-like_ATP-bd"/>
</dbReference>
<dbReference type="Pfam" id="PF00005">
    <property type="entry name" value="ABC_tran"/>
    <property type="match status" value="1"/>
</dbReference>
<dbReference type="PANTHER" id="PTHR43553">
    <property type="entry name" value="HEAVY METAL TRANSPORTER"/>
    <property type="match status" value="1"/>
</dbReference>
<evidence type="ECO:0000256" key="4">
    <source>
        <dbReference type="ARBA" id="ARBA00022840"/>
    </source>
</evidence>
<evidence type="ECO:0000256" key="2">
    <source>
        <dbReference type="ARBA" id="ARBA00022448"/>
    </source>
</evidence>
<organism evidence="6 7">
    <name type="scientific">Vagococcus bubulae</name>
    <dbReference type="NCBI Taxonomy" id="1977868"/>
    <lineage>
        <taxon>Bacteria</taxon>
        <taxon>Bacillati</taxon>
        <taxon>Bacillota</taxon>
        <taxon>Bacilli</taxon>
        <taxon>Lactobacillales</taxon>
        <taxon>Enterococcaceae</taxon>
        <taxon>Vagococcus</taxon>
    </lineage>
</organism>
<dbReference type="AlphaFoldDB" id="A0A429ZRD0"/>
<dbReference type="GO" id="GO:0042626">
    <property type="term" value="F:ATPase-coupled transmembrane transporter activity"/>
    <property type="evidence" value="ECO:0007669"/>
    <property type="project" value="TreeGrafter"/>
</dbReference>
<evidence type="ECO:0000313" key="7">
    <source>
        <dbReference type="Proteomes" id="UP000288490"/>
    </source>
</evidence>
<comment type="similarity">
    <text evidence="1">Belongs to the ABC transporter superfamily.</text>
</comment>
<evidence type="ECO:0000256" key="1">
    <source>
        <dbReference type="ARBA" id="ARBA00005417"/>
    </source>
</evidence>
<keyword evidence="4 6" id="KW-0067">ATP-binding</keyword>
<dbReference type="OrthoDB" id="9789994at2"/>
<dbReference type="PROSITE" id="PS50893">
    <property type="entry name" value="ABC_TRANSPORTER_2"/>
    <property type="match status" value="1"/>
</dbReference>
<accession>A0A429ZRD0</accession>
<dbReference type="GO" id="GO:0016887">
    <property type="term" value="F:ATP hydrolysis activity"/>
    <property type="evidence" value="ECO:0007669"/>
    <property type="project" value="InterPro"/>
</dbReference>
<dbReference type="SUPFAM" id="SSF52540">
    <property type="entry name" value="P-loop containing nucleoside triphosphate hydrolases"/>
    <property type="match status" value="1"/>
</dbReference>
<dbReference type="Proteomes" id="UP000288490">
    <property type="component" value="Unassembled WGS sequence"/>
</dbReference>
<gene>
    <name evidence="6" type="ORF">CBF36_00715</name>
</gene>
<protein>
    <submittedName>
        <fullName evidence="6">Molybdenum ABC transporter ATP-binding protein</fullName>
    </submittedName>
</protein>
<proteinExistence type="inferred from homology"/>
<evidence type="ECO:0000256" key="3">
    <source>
        <dbReference type="ARBA" id="ARBA00022741"/>
    </source>
</evidence>
<dbReference type="GO" id="GO:0005524">
    <property type="term" value="F:ATP binding"/>
    <property type="evidence" value="ECO:0007669"/>
    <property type="project" value="UniProtKB-KW"/>
</dbReference>
<keyword evidence="3" id="KW-0547">Nucleotide-binding</keyword>
<keyword evidence="2" id="KW-0813">Transport</keyword>
<keyword evidence="7" id="KW-1185">Reference proteome</keyword>
<comment type="caution">
    <text evidence="6">The sequence shown here is derived from an EMBL/GenBank/DDBJ whole genome shotgun (WGS) entry which is preliminary data.</text>
</comment>
<evidence type="ECO:0000313" key="6">
    <source>
        <dbReference type="EMBL" id="RST96284.1"/>
    </source>
</evidence>
<dbReference type="Gene3D" id="3.40.50.300">
    <property type="entry name" value="P-loop containing nucleotide triphosphate hydrolases"/>
    <property type="match status" value="1"/>
</dbReference>
<dbReference type="SMART" id="SM00382">
    <property type="entry name" value="AAA"/>
    <property type="match status" value="1"/>
</dbReference>
<dbReference type="RefSeq" id="WP_125955724.1">
    <property type="nucleotide sequence ID" value="NZ_NGJT01000001.1"/>
</dbReference>
<evidence type="ECO:0000259" key="5">
    <source>
        <dbReference type="PROSITE" id="PS50893"/>
    </source>
</evidence>
<dbReference type="GO" id="GO:0043190">
    <property type="term" value="C:ATP-binding cassette (ABC) transporter complex"/>
    <property type="evidence" value="ECO:0007669"/>
    <property type="project" value="TreeGrafter"/>
</dbReference>
<dbReference type="InterPro" id="IPR027417">
    <property type="entry name" value="P-loop_NTPase"/>
</dbReference>
<sequence>MLINCKNVKFIREQKPILSDINWQMNDNENWAILGLNGSGKTTLLKLITGYEWPSSGDLTVLNQPFGKTSIPDLKKRIGWVSSDLRKRIKEHEVAERVVLSGKFASIGIWEDVTESDKKLAIDMLSLCGGKELIDKPYGVLSQGQQQIVIIARALMAKPELLIFDEPCNGLDLFAREAMLDKINTIANEQQTKGLIFVTHYIEEIPTCFNHVLLLKNGQIFAKGLTKDIFNEDLLSQFYDNDVDIIQLADNRITIIPKKL</sequence>
<name>A0A429ZRD0_9ENTE</name>
<dbReference type="InterPro" id="IPR050095">
    <property type="entry name" value="ECF_ABC_transporter_ATP-bd"/>
</dbReference>
<dbReference type="PANTHER" id="PTHR43553:SF3">
    <property type="entry name" value="ABC TRANSPORTER ATP-BINDING PROTEIN MODF"/>
    <property type="match status" value="1"/>
</dbReference>